<feature type="compositionally biased region" description="Basic and acidic residues" evidence="2">
    <location>
        <begin position="365"/>
        <end position="381"/>
    </location>
</feature>
<keyword evidence="3" id="KW-1133">Transmembrane helix</keyword>
<keyword evidence="1" id="KW-0175">Coiled coil</keyword>
<keyword evidence="3" id="KW-0812">Transmembrane</keyword>
<proteinExistence type="predicted"/>
<dbReference type="Gene3D" id="1.10.287.1490">
    <property type="match status" value="1"/>
</dbReference>
<evidence type="ECO:0008006" key="6">
    <source>
        <dbReference type="Google" id="ProtNLM"/>
    </source>
</evidence>
<keyword evidence="5" id="KW-1185">Reference proteome</keyword>
<feature type="compositionally biased region" description="Basic and acidic residues" evidence="2">
    <location>
        <begin position="482"/>
        <end position="498"/>
    </location>
</feature>
<organism evidence="4 5">
    <name type="scientific">Candidula unifasciata</name>
    <dbReference type="NCBI Taxonomy" id="100452"/>
    <lineage>
        <taxon>Eukaryota</taxon>
        <taxon>Metazoa</taxon>
        <taxon>Spiralia</taxon>
        <taxon>Lophotrochozoa</taxon>
        <taxon>Mollusca</taxon>
        <taxon>Gastropoda</taxon>
        <taxon>Heterobranchia</taxon>
        <taxon>Euthyneura</taxon>
        <taxon>Panpulmonata</taxon>
        <taxon>Eupulmonata</taxon>
        <taxon>Stylommatophora</taxon>
        <taxon>Helicina</taxon>
        <taxon>Helicoidea</taxon>
        <taxon>Geomitridae</taxon>
        <taxon>Candidula</taxon>
    </lineage>
</organism>
<reference evidence="4" key="1">
    <citation type="submission" date="2021-04" db="EMBL/GenBank/DDBJ databases">
        <authorList>
            <consortium name="Molecular Ecology Group"/>
        </authorList>
    </citation>
    <scope>NUCLEOTIDE SEQUENCE</scope>
</reference>
<evidence type="ECO:0000256" key="1">
    <source>
        <dbReference type="SAM" id="Coils"/>
    </source>
</evidence>
<comment type="caution">
    <text evidence="4">The sequence shown here is derived from an EMBL/GenBank/DDBJ whole genome shotgun (WGS) entry which is preliminary data.</text>
</comment>
<feature type="compositionally biased region" description="Basic and acidic residues" evidence="2">
    <location>
        <begin position="405"/>
        <end position="417"/>
    </location>
</feature>
<feature type="compositionally biased region" description="Basic and acidic residues" evidence="2">
    <location>
        <begin position="428"/>
        <end position="443"/>
    </location>
</feature>
<feature type="region of interest" description="Disordered" evidence="2">
    <location>
        <begin position="344"/>
        <end position="392"/>
    </location>
</feature>
<feature type="compositionally biased region" description="Acidic residues" evidence="2">
    <location>
        <begin position="472"/>
        <end position="481"/>
    </location>
</feature>
<evidence type="ECO:0000256" key="2">
    <source>
        <dbReference type="SAM" id="MobiDB-lite"/>
    </source>
</evidence>
<accession>A0A8S4ACX6</accession>
<feature type="region of interest" description="Disordered" evidence="2">
    <location>
        <begin position="405"/>
        <end position="510"/>
    </location>
</feature>
<gene>
    <name evidence="4" type="ORF">CUNI_LOCUS22314</name>
</gene>
<evidence type="ECO:0000313" key="4">
    <source>
        <dbReference type="EMBL" id="CAG5136756.1"/>
    </source>
</evidence>
<sequence>MSVVLTKESLPGTMHGRGGFPVKTVIYALFIISLIYLYYIYSSSQSSLREAELVGSRYKREAEERVTEIQELVRAKDRFQESCQNEKSELHNRIKSLNQQYSMVQSQYKETEADFIKLRQDVDTMKLERSQADSAHAAEYEKLKQEKETDIAKLKDDVADLTRQNQNLENTITTLRQNVKEHENAYRQLSDQYTQLQQKLQQQIANLPQQPIGNLPQQPIGNLPQQQQLQQQQSQDAHLQTGLPLKDQAEQHGLAGDRNPSLPDLGLGLGVVNNNPVPGQLKFNTEANLRPAVDDSLNAQHQMRPPSNSDIKLDSDDANKGYKDVSLQHVVNPNDEQKAQILGPSLDSHDKHQGGGEVDIVGMNVKREDEEDREKSERDYDAGNAHPNNPLALGQLALPREVRDLNDPAGLNKKDDVQQIPPLLNDENDQKEQVRGGENHYFGEDEEAQQQQEEEQQQQQRQQQEDERQRMEEDEPEEGDESEHQVDRFRDDIGDKNVRRAINPEEPGTL</sequence>
<feature type="region of interest" description="Disordered" evidence="2">
    <location>
        <begin position="210"/>
        <end position="239"/>
    </location>
</feature>
<name>A0A8S4ACX6_9EUPU</name>
<dbReference type="OrthoDB" id="6288648at2759"/>
<feature type="transmembrane region" description="Helical" evidence="3">
    <location>
        <begin position="20"/>
        <end position="41"/>
    </location>
</feature>
<evidence type="ECO:0000313" key="5">
    <source>
        <dbReference type="Proteomes" id="UP000678393"/>
    </source>
</evidence>
<evidence type="ECO:0000256" key="3">
    <source>
        <dbReference type="SAM" id="Phobius"/>
    </source>
</evidence>
<dbReference type="AlphaFoldDB" id="A0A8S4ACX6"/>
<protein>
    <recommendedName>
        <fullName evidence="6">Golgi integral membrane protein 4</fullName>
    </recommendedName>
</protein>
<dbReference type="Proteomes" id="UP000678393">
    <property type="component" value="Unassembled WGS sequence"/>
</dbReference>
<feature type="coiled-coil region" evidence="1">
    <location>
        <begin position="69"/>
        <end position="206"/>
    </location>
</feature>
<dbReference type="EMBL" id="CAJHNH020008568">
    <property type="protein sequence ID" value="CAG5136756.1"/>
    <property type="molecule type" value="Genomic_DNA"/>
</dbReference>
<keyword evidence="3" id="KW-0472">Membrane</keyword>
<feature type="compositionally biased region" description="Acidic residues" evidence="2">
    <location>
        <begin position="444"/>
        <end position="456"/>
    </location>
</feature>